<dbReference type="RefSeq" id="WP_336484235.1">
    <property type="nucleotide sequence ID" value="NZ_JBAWSV010000010.1"/>
</dbReference>
<feature type="region of interest" description="Disordered" evidence="1">
    <location>
        <begin position="1"/>
        <end position="23"/>
    </location>
</feature>
<accession>A0ABU8G1G6</accession>
<evidence type="ECO:0000313" key="3">
    <source>
        <dbReference type="Proteomes" id="UP001367922"/>
    </source>
</evidence>
<gene>
    <name evidence="2" type="ORF">WAX78_22100</name>
</gene>
<dbReference type="Proteomes" id="UP001367922">
    <property type="component" value="Unassembled WGS sequence"/>
</dbReference>
<name>A0ABU8G1G6_9BACI</name>
<protein>
    <submittedName>
        <fullName evidence="2">Uncharacterized protein</fullName>
    </submittedName>
</protein>
<dbReference type="EMBL" id="JBAWSV010000010">
    <property type="protein sequence ID" value="MEI4832105.1"/>
    <property type="molecule type" value="Genomic_DNA"/>
</dbReference>
<keyword evidence="3" id="KW-1185">Reference proteome</keyword>
<sequence length="67" mass="8066">MNKDSMQFKELQQADSTEDQKYKEKVPWKLGRHLEDKHKEKLSTLITDYHQCMFQLLNDKGTHTKQD</sequence>
<evidence type="ECO:0000313" key="2">
    <source>
        <dbReference type="EMBL" id="MEI4832105.1"/>
    </source>
</evidence>
<proteinExistence type="predicted"/>
<comment type="caution">
    <text evidence="2">The sequence shown here is derived from an EMBL/GenBank/DDBJ whole genome shotgun (WGS) entry which is preliminary data.</text>
</comment>
<evidence type="ECO:0000256" key="1">
    <source>
        <dbReference type="SAM" id="MobiDB-lite"/>
    </source>
</evidence>
<reference evidence="2 3" key="1">
    <citation type="submission" date="2024-01" db="EMBL/GenBank/DDBJ databases">
        <title>Seven novel Bacillus-like species.</title>
        <authorList>
            <person name="Liu G."/>
        </authorList>
    </citation>
    <scope>NUCLEOTIDE SEQUENCE [LARGE SCALE GENOMIC DNA]</scope>
    <source>
        <strain evidence="2 3">FJAT-53711</strain>
    </source>
</reference>
<organism evidence="2 3">
    <name type="scientific">Bacillus yunxiaonensis</name>
    <dbReference type="NCBI Taxonomy" id="3127665"/>
    <lineage>
        <taxon>Bacteria</taxon>
        <taxon>Bacillati</taxon>
        <taxon>Bacillota</taxon>
        <taxon>Bacilli</taxon>
        <taxon>Bacillales</taxon>
        <taxon>Bacillaceae</taxon>
        <taxon>Bacillus</taxon>
    </lineage>
</organism>